<dbReference type="RefSeq" id="XP_022977821.1">
    <property type="nucleotide sequence ID" value="XM_023122053.1"/>
</dbReference>
<protein>
    <submittedName>
        <fullName evidence="3">Uncharacterized protein LOC111478006 isoform X1</fullName>
    </submittedName>
</protein>
<accession>A0A6J1IL14</accession>
<evidence type="ECO:0000313" key="2">
    <source>
        <dbReference type="Proteomes" id="UP000504608"/>
    </source>
</evidence>
<evidence type="ECO:0000256" key="1">
    <source>
        <dbReference type="SAM" id="MobiDB-lite"/>
    </source>
</evidence>
<feature type="compositionally biased region" description="Basic and acidic residues" evidence="1">
    <location>
        <begin position="148"/>
        <end position="161"/>
    </location>
</feature>
<dbReference type="Proteomes" id="UP000504608">
    <property type="component" value="Unplaced"/>
</dbReference>
<sequence length="243" mass="27119">MTFNFNLCIVESFPRSKSNGLQSRYPPLAGVKRSSEPLPGHRAFTLVIYIPPHSHSLLQHILTLVSECSINGLFSFECSLPKPKARSTRQSEEERAQAKGVECSLYIYIPPHSQSLLQHTLTLVSECSINGLFPLECSLPKPNARSTRQSEEERAQAKGVERAQAKGVSHIVSVVKNREERKTTNSDVIEIGADNGEGKNETVALDEVIAWAKEKQFVLSLRLVMTMNDIEIYTAWITISLLK</sequence>
<dbReference type="KEGG" id="cmax:111478006"/>
<dbReference type="AlphaFoldDB" id="A0A6J1IL14"/>
<feature type="region of interest" description="Disordered" evidence="1">
    <location>
        <begin position="142"/>
        <end position="161"/>
    </location>
</feature>
<name>A0A6J1IL14_CUCMA</name>
<dbReference type="GeneID" id="111478006"/>
<proteinExistence type="predicted"/>
<reference evidence="3" key="1">
    <citation type="submission" date="2025-08" db="UniProtKB">
        <authorList>
            <consortium name="RefSeq"/>
        </authorList>
    </citation>
    <scope>IDENTIFICATION</scope>
    <source>
        <tissue evidence="3">Young leaves</tissue>
    </source>
</reference>
<organism evidence="2 3">
    <name type="scientific">Cucurbita maxima</name>
    <name type="common">Pumpkin</name>
    <name type="synonym">Winter squash</name>
    <dbReference type="NCBI Taxonomy" id="3661"/>
    <lineage>
        <taxon>Eukaryota</taxon>
        <taxon>Viridiplantae</taxon>
        <taxon>Streptophyta</taxon>
        <taxon>Embryophyta</taxon>
        <taxon>Tracheophyta</taxon>
        <taxon>Spermatophyta</taxon>
        <taxon>Magnoliopsida</taxon>
        <taxon>eudicotyledons</taxon>
        <taxon>Gunneridae</taxon>
        <taxon>Pentapetalae</taxon>
        <taxon>rosids</taxon>
        <taxon>fabids</taxon>
        <taxon>Cucurbitales</taxon>
        <taxon>Cucurbitaceae</taxon>
        <taxon>Cucurbiteae</taxon>
        <taxon>Cucurbita</taxon>
    </lineage>
</organism>
<gene>
    <name evidence="3" type="primary">LOC111478006</name>
</gene>
<keyword evidence="2" id="KW-1185">Reference proteome</keyword>
<evidence type="ECO:0000313" key="3">
    <source>
        <dbReference type="RefSeq" id="XP_022977821.1"/>
    </source>
</evidence>